<name>A0AAD8JD97_9APIA</name>
<evidence type="ECO:0000313" key="3">
    <source>
        <dbReference type="Proteomes" id="UP001237642"/>
    </source>
</evidence>
<dbReference type="Proteomes" id="UP001237642">
    <property type="component" value="Unassembled WGS sequence"/>
</dbReference>
<reference evidence="2" key="2">
    <citation type="submission" date="2023-05" db="EMBL/GenBank/DDBJ databases">
        <authorList>
            <person name="Schelkunov M.I."/>
        </authorList>
    </citation>
    <scope>NUCLEOTIDE SEQUENCE</scope>
    <source>
        <strain evidence="2">Hsosn_3</strain>
        <tissue evidence="2">Leaf</tissue>
    </source>
</reference>
<protein>
    <submittedName>
        <fullName evidence="2">Uncharacterized protein</fullName>
    </submittedName>
</protein>
<organism evidence="2 3">
    <name type="scientific">Heracleum sosnowskyi</name>
    <dbReference type="NCBI Taxonomy" id="360622"/>
    <lineage>
        <taxon>Eukaryota</taxon>
        <taxon>Viridiplantae</taxon>
        <taxon>Streptophyta</taxon>
        <taxon>Embryophyta</taxon>
        <taxon>Tracheophyta</taxon>
        <taxon>Spermatophyta</taxon>
        <taxon>Magnoliopsida</taxon>
        <taxon>eudicotyledons</taxon>
        <taxon>Gunneridae</taxon>
        <taxon>Pentapetalae</taxon>
        <taxon>asterids</taxon>
        <taxon>campanulids</taxon>
        <taxon>Apiales</taxon>
        <taxon>Apiaceae</taxon>
        <taxon>Apioideae</taxon>
        <taxon>apioid superclade</taxon>
        <taxon>Tordylieae</taxon>
        <taxon>Tordyliinae</taxon>
        <taxon>Heracleum</taxon>
    </lineage>
</organism>
<comment type="caution">
    <text evidence="2">The sequence shown here is derived from an EMBL/GenBank/DDBJ whole genome shotgun (WGS) entry which is preliminary data.</text>
</comment>
<gene>
    <name evidence="2" type="ORF">POM88_000568</name>
</gene>
<reference evidence="2" key="1">
    <citation type="submission" date="2023-02" db="EMBL/GenBank/DDBJ databases">
        <title>Genome of toxic invasive species Heracleum sosnowskyi carries increased number of genes despite the absence of recent whole-genome duplications.</title>
        <authorList>
            <person name="Schelkunov M."/>
            <person name="Shtratnikova V."/>
            <person name="Makarenko M."/>
            <person name="Klepikova A."/>
            <person name="Omelchenko D."/>
            <person name="Novikova G."/>
            <person name="Obukhova E."/>
            <person name="Bogdanov V."/>
            <person name="Penin A."/>
            <person name="Logacheva M."/>
        </authorList>
    </citation>
    <scope>NUCLEOTIDE SEQUENCE</scope>
    <source>
        <strain evidence="2">Hsosn_3</strain>
        <tissue evidence="2">Leaf</tissue>
    </source>
</reference>
<evidence type="ECO:0000313" key="2">
    <source>
        <dbReference type="EMBL" id="KAK1400963.1"/>
    </source>
</evidence>
<sequence length="262" mass="30204">MREIDSRKNEVEEDARKLESKRQELEEGFKEFYSKKIEFAGISSSIAARFAEIEERNLNLNARTNELNSREMEVERSQVLCAKKSEETENKMREINSARERMEEYVKELESKQKELENGFKELESKRMEFSKMTNESADNNISSAETSKNPIKRKRTSLRRRRRTNTELPAPQVSQTVVNQNSDGTETFWTLCAHCQFIFQYTKLVVNKELTCTHCSNKFTAYELDAASSPPVNYSMVDLKYFPKTDVTPGDNGGGSGSVQQ</sequence>
<feature type="region of interest" description="Disordered" evidence="1">
    <location>
        <begin position="131"/>
        <end position="168"/>
    </location>
</feature>
<evidence type="ECO:0000256" key="1">
    <source>
        <dbReference type="SAM" id="MobiDB-lite"/>
    </source>
</evidence>
<feature type="compositionally biased region" description="Polar residues" evidence="1">
    <location>
        <begin position="132"/>
        <end position="150"/>
    </location>
</feature>
<accession>A0AAD8JD97</accession>
<feature type="compositionally biased region" description="Basic residues" evidence="1">
    <location>
        <begin position="151"/>
        <end position="164"/>
    </location>
</feature>
<keyword evidence="3" id="KW-1185">Reference proteome</keyword>
<dbReference type="AlphaFoldDB" id="A0AAD8JD97"/>
<feature type="region of interest" description="Disordered" evidence="1">
    <location>
        <begin position="1"/>
        <end position="20"/>
    </location>
</feature>
<proteinExistence type="predicted"/>
<dbReference type="EMBL" id="JAUIZM010000001">
    <property type="protein sequence ID" value="KAK1400963.1"/>
    <property type="molecule type" value="Genomic_DNA"/>
</dbReference>